<dbReference type="Proteomes" id="UP000584642">
    <property type="component" value="Unassembled WGS sequence"/>
</dbReference>
<evidence type="ECO:0000313" key="1">
    <source>
        <dbReference type="EMBL" id="NYZ18335.1"/>
    </source>
</evidence>
<name>A0ABX2T6Q3_9PROT</name>
<organism evidence="1 2">
    <name type="scientific">Azospirillum oleiclasticum</name>
    <dbReference type="NCBI Taxonomy" id="2735135"/>
    <lineage>
        <taxon>Bacteria</taxon>
        <taxon>Pseudomonadati</taxon>
        <taxon>Pseudomonadota</taxon>
        <taxon>Alphaproteobacteria</taxon>
        <taxon>Rhodospirillales</taxon>
        <taxon>Azospirillaceae</taxon>
        <taxon>Azospirillum</taxon>
    </lineage>
</organism>
<protein>
    <submittedName>
        <fullName evidence="1">VWA domain-containing protein</fullName>
    </submittedName>
</protein>
<proteinExistence type="predicted"/>
<keyword evidence="2" id="KW-1185">Reference proteome</keyword>
<dbReference type="SUPFAM" id="SSF53300">
    <property type="entry name" value="vWA-like"/>
    <property type="match status" value="1"/>
</dbReference>
<dbReference type="EMBL" id="JABFDB010000001">
    <property type="protein sequence ID" value="NYZ18335.1"/>
    <property type="molecule type" value="Genomic_DNA"/>
</dbReference>
<accession>A0ABX2T6Q3</accession>
<dbReference type="InterPro" id="IPR036465">
    <property type="entry name" value="vWFA_dom_sf"/>
</dbReference>
<gene>
    <name evidence="1" type="ORF">HND93_01320</name>
</gene>
<reference evidence="1 2" key="1">
    <citation type="submission" date="2020-05" db="EMBL/GenBank/DDBJ databases">
        <title>Azospirillum oleiclasticum sp. nov, a nitrogen-fixing and heavy crude oil-emulsifying bacterium isolated from the crude oil of Yumen Oilfield.</title>
        <authorList>
            <person name="Wu D."/>
            <person name="Cai M."/>
            <person name="Zhang X."/>
        </authorList>
    </citation>
    <scope>NUCLEOTIDE SEQUENCE [LARGE SCALE GENOMIC DNA]</scope>
    <source>
        <strain evidence="1 2">ROY-1-1-2</strain>
    </source>
</reference>
<dbReference type="Gene3D" id="3.40.50.410">
    <property type="entry name" value="von Willebrand factor, type A domain"/>
    <property type="match status" value="1"/>
</dbReference>
<comment type="caution">
    <text evidence="1">The sequence shown here is derived from an EMBL/GenBank/DDBJ whole genome shotgun (WGS) entry which is preliminary data.</text>
</comment>
<sequence>MADNGQLPAQKSSQADVDAFLRRVAAIPGARPAGGKRGRLMFAMDATASREPSWDRACQLQGEMFEQTAALGGLDVSLVYYRGFRECQASPWVANSAELLRRMTAVRCHAGQTQLGRVLSHCQKQTRQEKVNALVFVGDSFEEDIDDVAHRAGELGLLGVPVFVFHEGADPIAKRAFQTVARLTGGAYCPFDASSAQQLRDLLSAVAVFAAGGRVALETFSRGRGESVRLLTSQVGRPGGGA</sequence>
<dbReference type="RefSeq" id="WP_180280087.1">
    <property type="nucleotide sequence ID" value="NZ_JABFDB010000001.1"/>
</dbReference>
<evidence type="ECO:0000313" key="2">
    <source>
        <dbReference type="Proteomes" id="UP000584642"/>
    </source>
</evidence>